<dbReference type="SUPFAM" id="SSF140860">
    <property type="entry name" value="Pseudo ankyrin repeat-like"/>
    <property type="match status" value="1"/>
</dbReference>
<evidence type="ECO:0000256" key="2">
    <source>
        <dbReference type="ARBA" id="ARBA00022606"/>
    </source>
</evidence>
<dbReference type="PANTHER" id="PTHR47143">
    <property type="entry name" value="TRANSIENT RECEPTOR POTENTIAL CATION CHANNEL PROTEIN PAINLESS"/>
    <property type="match status" value="1"/>
</dbReference>
<keyword evidence="10" id="KW-1185">Reference proteome</keyword>
<evidence type="ECO:0000256" key="6">
    <source>
        <dbReference type="ARBA" id="ARBA00023303"/>
    </source>
</evidence>
<sequence length="929" mass="108678">MLLDVDFISYLCGTTENNTLLFNNLLERQKTDLTGFFVGLLKKAKTAKFIRKCIENGIDFNTKTNDGDYPIHFLMESLCVENLKEIESLIAYKCMNSTQINLFELYKPKSSPYVNVKNQNDQNSLHILANKVTNENYVKIFEMMQILLKHGCNANSPDNEGKTPFFIILKKAEKLEKGLEIVKYFIDNSDIDVITHKSDEFRELIVKFKRKFGIDINQLCERKMLKRSDSSIDSDETVILQIIETNELEKVDFETLEKLLDSGEINEFETKFSQLPKEDKEKYREYCSLYLEFAVEFSLINIVDLLIRMGADVNYVPKSSKLKIPPAFICCETFNFGILKSFLLHPETKLWYEDENIKMSLLHKICSSKSSNLILLDEFLKQQNKCFDLILEKCDVELINRRDEHGRAAIYYSIHNVNKHCTNMLLQKGADIDTFKNEIKGRFYSDFLDSRFSTENESDDAKDFATIIDYGFLLSSQPNDEEKVKIDPEKLPLNKKQEESHGYCKEMRVLKEVASNDELEHLLAHPVFTTFIFLKWNKIIPFVYLNLFLTLLYMFSFIPYVVFYRDSNSVNNILRQISYIVSIIGISLITIRESVQFFLSFRYYICRKSNFIDISSLIASIILLFFNDEISDGNSRMLRIFVITLFTCEYYKLLGAFPPHSVSLYTKMFRNVLGTFLRSISIFSVMLVAFALNFYTLHGDKYSRMMEKARNLTTNGENDEKIEELEDNDVFNNFGTFGYSILKVLVMQIGEFDASEIHLDGFKYAAVFVTFIFLMTIVLNNLLTALAITDSQDLKQEAELFDLKQKVFAMYKIENAIFSRNWIFIDFMRKSVTVFPKDITERKIIFDSNTGFYFEINGERIPIRRQWKLKFIKKQNKKFCPEILKKIRKILEMKSKKQNKEKILKKLLSITKTNHDLIVDIQKSVKRMR</sequence>
<keyword evidence="8" id="KW-1133">Transmembrane helix</keyword>
<keyword evidence="3" id="KW-0677">Repeat</keyword>
<keyword evidence="6" id="KW-0407">Ion channel</keyword>
<dbReference type="InterPro" id="IPR002110">
    <property type="entry name" value="Ankyrin_rpt"/>
</dbReference>
<feature type="transmembrane region" description="Helical" evidence="8">
    <location>
        <begin position="764"/>
        <end position="788"/>
    </location>
</feature>
<reference evidence="9" key="1">
    <citation type="submission" date="2021-03" db="EMBL/GenBank/DDBJ databases">
        <title>Chromosome level genome of the anhydrobiotic midge Polypedilum vanderplanki.</title>
        <authorList>
            <person name="Yoshida Y."/>
            <person name="Kikawada T."/>
            <person name="Gusev O."/>
        </authorList>
    </citation>
    <scope>NUCLEOTIDE SEQUENCE</scope>
    <source>
        <strain evidence="9">NIAS01</strain>
        <tissue evidence="9">Whole body or cell culture</tissue>
    </source>
</reference>
<feature type="transmembrane region" description="Helical" evidence="8">
    <location>
        <begin position="638"/>
        <end position="657"/>
    </location>
</feature>
<proteinExistence type="predicted"/>
<evidence type="ECO:0000256" key="3">
    <source>
        <dbReference type="ARBA" id="ARBA00022737"/>
    </source>
</evidence>
<feature type="transmembrane region" description="Helical" evidence="8">
    <location>
        <begin position="611"/>
        <end position="626"/>
    </location>
</feature>
<keyword evidence="4 7" id="KW-0040">ANK repeat</keyword>
<dbReference type="OrthoDB" id="2157354at2759"/>
<feature type="transmembrane region" description="Helical" evidence="8">
    <location>
        <begin position="542"/>
        <end position="561"/>
    </location>
</feature>
<dbReference type="EMBL" id="JADBJN010000001">
    <property type="protein sequence ID" value="KAG5682687.1"/>
    <property type="molecule type" value="Genomic_DNA"/>
</dbReference>
<evidence type="ECO:0000256" key="1">
    <source>
        <dbReference type="ARBA" id="ARBA00022448"/>
    </source>
</evidence>
<organism evidence="9 10">
    <name type="scientific">Polypedilum vanderplanki</name>
    <name type="common">Sleeping chironomid midge</name>
    <dbReference type="NCBI Taxonomy" id="319348"/>
    <lineage>
        <taxon>Eukaryota</taxon>
        <taxon>Metazoa</taxon>
        <taxon>Ecdysozoa</taxon>
        <taxon>Arthropoda</taxon>
        <taxon>Hexapoda</taxon>
        <taxon>Insecta</taxon>
        <taxon>Pterygota</taxon>
        <taxon>Neoptera</taxon>
        <taxon>Endopterygota</taxon>
        <taxon>Diptera</taxon>
        <taxon>Nematocera</taxon>
        <taxon>Chironomoidea</taxon>
        <taxon>Chironomidae</taxon>
        <taxon>Chironominae</taxon>
        <taxon>Polypedilum</taxon>
        <taxon>Polypedilum</taxon>
    </lineage>
</organism>
<evidence type="ECO:0000313" key="10">
    <source>
        <dbReference type="Proteomes" id="UP001107558"/>
    </source>
</evidence>
<evidence type="ECO:0000313" key="9">
    <source>
        <dbReference type="EMBL" id="KAG5682687.1"/>
    </source>
</evidence>
<evidence type="ECO:0000256" key="8">
    <source>
        <dbReference type="SAM" id="Phobius"/>
    </source>
</evidence>
<keyword evidence="2" id="KW-0716">Sensory transduction</keyword>
<dbReference type="AlphaFoldDB" id="A0A9J6CLG2"/>
<dbReference type="Gene3D" id="1.25.40.20">
    <property type="entry name" value="Ankyrin repeat-containing domain"/>
    <property type="match status" value="2"/>
</dbReference>
<dbReference type="PANTHER" id="PTHR47143:SF4">
    <property type="entry name" value="TRANSIENT RECEPTOR POTENTIAL CATION CHANNEL PROTEIN PAINLESS"/>
    <property type="match status" value="1"/>
</dbReference>
<dbReference type="Proteomes" id="UP001107558">
    <property type="component" value="Chromosome 1"/>
</dbReference>
<keyword evidence="8" id="KW-0812">Transmembrane</keyword>
<dbReference type="SMART" id="SM00248">
    <property type="entry name" value="ANK"/>
    <property type="match status" value="4"/>
</dbReference>
<feature type="transmembrane region" description="Helical" evidence="8">
    <location>
        <begin position="573"/>
        <end position="591"/>
    </location>
</feature>
<comment type="caution">
    <text evidence="9">The sequence shown here is derived from an EMBL/GenBank/DDBJ whole genome shotgun (WGS) entry which is preliminary data.</text>
</comment>
<evidence type="ECO:0000256" key="7">
    <source>
        <dbReference type="PROSITE-ProRule" id="PRU00023"/>
    </source>
</evidence>
<feature type="repeat" description="ANK" evidence="7">
    <location>
        <begin position="405"/>
        <end position="437"/>
    </location>
</feature>
<dbReference type="PROSITE" id="PS50088">
    <property type="entry name" value="ANK_REPEAT"/>
    <property type="match status" value="1"/>
</dbReference>
<name>A0A9J6CLG2_POLVA</name>
<dbReference type="SUPFAM" id="SSF48403">
    <property type="entry name" value="Ankyrin repeat"/>
    <property type="match status" value="1"/>
</dbReference>
<accession>A0A9J6CLG2</accession>
<gene>
    <name evidence="9" type="ORF">PVAND_012022</name>
</gene>
<evidence type="ECO:0000256" key="5">
    <source>
        <dbReference type="ARBA" id="ARBA00023065"/>
    </source>
</evidence>
<feature type="transmembrane region" description="Helical" evidence="8">
    <location>
        <begin position="677"/>
        <end position="697"/>
    </location>
</feature>
<protein>
    <submittedName>
        <fullName evidence="9">Uncharacterized protein</fullName>
    </submittedName>
</protein>
<evidence type="ECO:0000256" key="4">
    <source>
        <dbReference type="ARBA" id="ARBA00023043"/>
    </source>
</evidence>
<dbReference type="GO" id="GO:0034703">
    <property type="term" value="C:cation channel complex"/>
    <property type="evidence" value="ECO:0007669"/>
    <property type="project" value="UniProtKB-ARBA"/>
</dbReference>
<keyword evidence="1" id="KW-0813">Transport</keyword>
<dbReference type="InterPro" id="IPR052076">
    <property type="entry name" value="TRP_cation_channel"/>
</dbReference>
<keyword evidence="8" id="KW-0472">Membrane</keyword>
<keyword evidence="5" id="KW-0406">Ion transport</keyword>
<dbReference type="GO" id="GO:0005216">
    <property type="term" value="F:monoatomic ion channel activity"/>
    <property type="evidence" value="ECO:0007669"/>
    <property type="project" value="InterPro"/>
</dbReference>
<dbReference type="InterPro" id="IPR036770">
    <property type="entry name" value="Ankyrin_rpt-contain_sf"/>
</dbReference>